<feature type="region of interest" description="Disordered" evidence="5">
    <location>
        <begin position="1103"/>
        <end position="1141"/>
    </location>
</feature>
<dbReference type="PANTHER" id="PTHR24223:SF443">
    <property type="entry name" value="MULTIDRUG-RESISTANCE LIKE PROTEIN 1, ISOFORM I"/>
    <property type="match status" value="1"/>
</dbReference>
<dbReference type="InterPro" id="IPR017871">
    <property type="entry name" value="ABC_transporter-like_CS"/>
</dbReference>
<dbReference type="PROSITE" id="PS00211">
    <property type="entry name" value="ABC_TRANSPORTER_1"/>
    <property type="match status" value="1"/>
</dbReference>
<reference evidence="8" key="1">
    <citation type="submission" date="2025-08" db="UniProtKB">
        <authorList>
            <consortium name="RefSeq"/>
        </authorList>
    </citation>
    <scope>IDENTIFICATION</scope>
</reference>
<accession>A0A6P6RPX4</accession>
<proteinExistence type="predicted"/>
<dbReference type="InterPro" id="IPR050173">
    <property type="entry name" value="ABC_transporter_C-like"/>
</dbReference>
<feature type="compositionally biased region" description="Low complexity" evidence="5">
    <location>
        <begin position="47"/>
        <end position="58"/>
    </location>
</feature>
<dbReference type="PROSITE" id="PS50893">
    <property type="entry name" value="ABC_TRANSPORTER_2"/>
    <property type="match status" value="1"/>
</dbReference>
<feature type="region of interest" description="Disordered" evidence="5">
    <location>
        <begin position="316"/>
        <end position="341"/>
    </location>
</feature>
<feature type="compositionally biased region" description="Low complexity" evidence="5">
    <location>
        <begin position="714"/>
        <end position="732"/>
    </location>
</feature>
<feature type="region of interest" description="Disordered" evidence="5">
    <location>
        <begin position="703"/>
        <end position="737"/>
    </location>
</feature>
<evidence type="ECO:0000256" key="1">
    <source>
        <dbReference type="ARBA" id="ARBA00004128"/>
    </source>
</evidence>
<dbReference type="OrthoDB" id="349090at2759"/>
<dbReference type="PANTHER" id="PTHR24223">
    <property type="entry name" value="ATP-BINDING CASSETTE SUB-FAMILY C"/>
    <property type="match status" value="1"/>
</dbReference>
<dbReference type="InterPro" id="IPR027417">
    <property type="entry name" value="P-loop_NTPase"/>
</dbReference>
<sequence length="1175" mass="121160">MQHSPERPRVRVCAAAESSLTAVSNAEAAGAASLAPPPPPPPPVGEPPSAAEEAAAEPQADSPSPALLWWLLGGFHQVEPHNRLLILSLLLAVAAYVQVAANVQCGFRMRKVALRAKNALLAAVFHAALRRPYALLPCYGSGDGRKGRSDGEGQNDVPAASQGALVISVPPEGRLDMQADVHAASEAGLVDTTEQMASQLDAEGQPLGAVEAWSHPQTAAWRGSHSSPVFAASPEAVSEKRSQRLTRSHSTSDSSKHSSGGGGALTRAVSFGGNLHRVVSQTLFDGAAAAVLTAAATAETAAAVAAEAVAAAAEHDAANSSGGESYLSAVSEGDADEEEAAYAEGFASPRQLLFSDCNPRGSDWPQGTALPLESSLETPQQAEPRGSLYRVATQHVLGLGEGGMQEGGESAACSAGAAAGAGPKQPPGGLVAAADRSAPLPKPRQRVGAVSAATTRCLRSSSGGNSASSSSAGAAALELANLVSVDCERTQVGICVLHELWAAPLTLALNLLLVYRQIPGAFLYAVAVTGAYYLHAIGNCLFVSTPLVVKLAALTCLVARGEGGGSMAKASTLFAALALIDKALQALNSLPTLMGDLTAAAVALKRLGRCLSPPSGALQPQLPPHDQHAHQRQPQRNCREAPYDGKAVHVSETPGTCSESAVSGGGADAGSAVICFRDAAFAWRPLRPHELLASSDSCISPSAAPPVESPQTASSTSHCSSSSNRSTTHCNSVLSGSGSRLLQHGSAAQERPWHASASGEGESLYSLRSSSAVLHDVQLYIHPGELHVVVGKSGSGKSSLLAAILGDMNLVGGEAYLNLPRPSSCSANLTSSRAAQDSLLSSKEAALLHSGEAANAAAAAALANTASWNCDGRAPDCLDPWELIGYSPQQPVIFEGTLQSNILMGRPLVRSAYERVLRACSLETDIAALGGDATPIDAGGHRLSGGQRARICLARAIYSAAAVSACGVAFPRSSKPKEESNVDLESGETRSLEVSENMLQEKQLVRLAALGPRALYLIDDPFSALDAVTAMAVWRRVFASGGILSGRTVLLVMQQAALIMAKSPCVDGFVLLDGGRHAGSFVCARSDSASLFLEEEECNDGATCSNGSAAEPTSRYTPTSKSDDSGAWKVDVNTPASGPEATRTGEVAWRVWRLYMRSAGVHMVLLLLIACAVRF</sequence>
<evidence type="ECO:0000256" key="3">
    <source>
        <dbReference type="ARBA" id="ARBA00022741"/>
    </source>
</evidence>
<feature type="domain" description="ABC transporter" evidence="6">
    <location>
        <begin position="759"/>
        <end position="1037"/>
    </location>
</feature>
<feature type="region of interest" description="Disordered" evidence="5">
    <location>
        <begin position="615"/>
        <end position="639"/>
    </location>
</feature>
<dbReference type="GeneID" id="113146457"/>
<dbReference type="Proteomes" id="UP000515125">
    <property type="component" value="Unplaced"/>
</dbReference>
<dbReference type="SUPFAM" id="SSF52540">
    <property type="entry name" value="P-loop containing nucleoside triphosphate hydrolases"/>
    <property type="match status" value="2"/>
</dbReference>
<evidence type="ECO:0000256" key="5">
    <source>
        <dbReference type="SAM" id="MobiDB-lite"/>
    </source>
</evidence>
<name>A0A6P6RPX4_9EIME</name>
<dbReference type="GO" id="GO:0005524">
    <property type="term" value="F:ATP binding"/>
    <property type="evidence" value="ECO:0007669"/>
    <property type="project" value="UniProtKB-KW"/>
</dbReference>
<keyword evidence="7" id="KW-1185">Reference proteome</keyword>
<evidence type="ECO:0000259" key="6">
    <source>
        <dbReference type="PROSITE" id="PS50893"/>
    </source>
</evidence>
<dbReference type="RefSeq" id="XP_026189649.1">
    <property type="nucleotide sequence ID" value="XM_026333864.1"/>
</dbReference>
<dbReference type="SMART" id="SM00382">
    <property type="entry name" value="AAA"/>
    <property type="match status" value="1"/>
</dbReference>
<keyword evidence="4" id="KW-0067">ATP-binding</keyword>
<feature type="compositionally biased region" description="Pro residues" evidence="5">
    <location>
        <begin position="35"/>
        <end position="46"/>
    </location>
</feature>
<gene>
    <name evidence="8" type="primary">LOC113146457</name>
</gene>
<evidence type="ECO:0000313" key="8">
    <source>
        <dbReference type="RefSeq" id="XP_026189649.1"/>
    </source>
</evidence>
<dbReference type="AlphaFoldDB" id="A0A6P6RPX4"/>
<feature type="region of interest" description="Disordered" evidence="5">
    <location>
        <begin position="357"/>
        <end position="386"/>
    </location>
</feature>
<dbReference type="Pfam" id="PF00005">
    <property type="entry name" value="ABC_tran"/>
    <property type="match status" value="1"/>
</dbReference>
<feature type="region of interest" description="Disordered" evidence="5">
    <location>
        <begin position="24"/>
        <end position="58"/>
    </location>
</feature>
<keyword evidence="3" id="KW-0547">Nucleotide-binding</keyword>
<evidence type="ECO:0000256" key="4">
    <source>
        <dbReference type="ARBA" id="ARBA00022840"/>
    </source>
</evidence>
<dbReference type="InterPro" id="IPR003593">
    <property type="entry name" value="AAA+_ATPase"/>
</dbReference>
<evidence type="ECO:0000256" key="2">
    <source>
        <dbReference type="ARBA" id="ARBA00022737"/>
    </source>
</evidence>
<feature type="region of interest" description="Disordered" evidence="5">
    <location>
        <begin position="218"/>
        <end position="265"/>
    </location>
</feature>
<evidence type="ECO:0000313" key="7">
    <source>
        <dbReference type="Proteomes" id="UP000515125"/>
    </source>
</evidence>
<dbReference type="InterPro" id="IPR003439">
    <property type="entry name" value="ABC_transporter-like_ATP-bd"/>
</dbReference>
<dbReference type="Gene3D" id="3.40.50.300">
    <property type="entry name" value="P-loop containing nucleotide triphosphate hydrolases"/>
    <property type="match status" value="1"/>
</dbReference>
<dbReference type="GO" id="GO:0016887">
    <property type="term" value="F:ATP hydrolysis activity"/>
    <property type="evidence" value="ECO:0007669"/>
    <property type="project" value="InterPro"/>
</dbReference>
<keyword evidence="2" id="KW-0677">Repeat</keyword>
<organism evidence="7 8">
    <name type="scientific">Cyclospora cayetanensis</name>
    <dbReference type="NCBI Taxonomy" id="88456"/>
    <lineage>
        <taxon>Eukaryota</taxon>
        <taxon>Sar</taxon>
        <taxon>Alveolata</taxon>
        <taxon>Apicomplexa</taxon>
        <taxon>Conoidasida</taxon>
        <taxon>Coccidia</taxon>
        <taxon>Eucoccidiorida</taxon>
        <taxon>Eimeriorina</taxon>
        <taxon>Eimeriidae</taxon>
        <taxon>Cyclospora</taxon>
    </lineage>
</organism>
<feature type="compositionally biased region" description="Low complexity" evidence="5">
    <location>
        <begin position="24"/>
        <end position="34"/>
    </location>
</feature>
<protein>
    <submittedName>
        <fullName evidence="8">Uncharacterized protein LOC113146457</fullName>
    </submittedName>
</protein>
<comment type="subcellular location">
    <subcellularLocation>
        <location evidence="1">Vacuole membrane</location>
        <topology evidence="1">Multi-pass membrane protein</topology>
    </subcellularLocation>
</comment>